<dbReference type="AlphaFoldDB" id="V6IVY7"/>
<keyword evidence="10" id="KW-1185">Reference proteome</keyword>
<dbReference type="InterPro" id="IPR004776">
    <property type="entry name" value="Mem_transp_PIN-like"/>
</dbReference>
<feature type="transmembrane region" description="Helical" evidence="8">
    <location>
        <begin position="129"/>
        <end position="151"/>
    </location>
</feature>
<comment type="caution">
    <text evidence="9">The sequence shown here is derived from an EMBL/GenBank/DDBJ whole genome shotgun (WGS) entry which is preliminary data.</text>
</comment>
<dbReference type="GO" id="GO:0055085">
    <property type="term" value="P:transmembrane transport"/>
    <property type="evidence" value="ECO:0007669"/>
    <property type="project" value="InterPro"/>
</dbReference>
<dbReference type="Pfam" id="PF03547">
    <property type="entry name" value="Mem_trans"/>
    <property type="match status" value="2"/>
</dbReference>
<feature type="transmembrane region" description="Helical" evidence="8">
    <location>
        <begin position="6"/>
        <end position="28"/>
    </location>
</feature>
<evidence type="ECO:0000313" key="10">
    <source>
        <dbReference type="Proteomes" id="UP000018296"/>
    </source>
</evidence>
<evidence type="ECO:0000256" key="3">
    <source>
        <dbReference type="ARBA" id="ARBA00022448"/>
    </source>
</evidence>
<dbReference type="OrthoDB" id="401182at2"/>
<feature type="transmembrane region" description="Helical" evidence="8">
    <location>
        <begin position="229"/>
        <end position="247"/>
    </location>
</feature>
<comment type="subcellular location">
    <subcellularLocation>
        <location evidence="1">Cell membrane</location>
        <topology evidence="1">Multi-pass membrane protein</topology>
    </subcellularLocation>
</comment>
<evidence type="ECO:0000256" key="4">
    <source>
        <dbReference type="ARBA" id="ARBA00022475"/>
    </source>
</evidence>
<dbReference type="RefSeq" id="WP_023510673.1">
    <property type="nucleotide sequence ID" value="NZ_AWTC01000012.1"/>
</dbReference>
<evidence type="ECO:0000256" key="2">
    <source>
        <dbReference type="ARBA" id="ARBA00010145"/>
    </source>
</evidence>
<dbReference type="STRING" id="1395513.P343_12150"/>
<dbReference type="GO" id="GO:0005886">
    <property type="term" value="C:plasma membrane"/>
    <property type="evidence" value="ECO:0007669"/>
    <property type="project" value="UniProtKB-SubCell"/>
</dbReference>
<feature type="transmembrane region" description="Helical" evidence="8">
    <location>
        <begin position="64"/>
        <end position="88"/>
    </location>
</feature>
<evidence type="ECO:0000256" key="5">
    <source>
        <dbReference type="ARBA" id="ARBA00022692"/>
    </source>
</evidence>
<keyword evidence="5 8" id="KW-0812">Transmembrane</keyword>
<dbReference type="PANTHER" id="PTHR36838:SF1">
    <property type="entry name" value="SLR1864 PROTEIN"/>
    <property type="match status" value="1"/>
</dbReference>
<dbReference type="EMBL" id="AWTC01000012">
    <property type="protein sequence ID" value="EST11330.1"/>
    <property type="molecule type" value="Genomic_DNA"/>
</dbReference>
<dbReference type="PANTHER" id="PTHR36838">
    <property type="entry name" value="AUXIN EFFLUX CARRIER FAMILY PROTEIN"/>
    <property type="match status" value="1"/>
</dbReference>
<dbReference type="Proteomes" id="UP000018296">
    <property type="component" value="Unassembled WGS sequence"/>
</dbReference>
<gene>
    <name evidence="9" type="ORF">P343_12150</name>
</gene>
<feature type="transmembrane region" description="Helical" evidence="8">
    <location>
        <begin position="253"/>
        <end position="274"/>
    </location>
</feature>
<feature type="transmembrane region" description="Helical" evidence="8">
    <location>
        <begin position="286"/>
        <end position="308"/>
    </location>
</feature>
<dbReference type="Gene3D" id="1.20.1530.20">
    <property type="match status" value="1"/>
</dbReference>
<feature type="transmembrane region" description="Helical" evidence="8">
    <location>
        <begin position="40"/>
        <end position="58"/>
    </location>
</feature>
<sequence length="309" mass="34287">MEFSTVLYQVFMIFTLMAVGFFAHKWNLIHESGAKDMTKILLYIVSPCVIILAFQQPFTIRRLHVLLISFFCVVCIFLFSITASRLIFNRRLIKDEGRRNALKFSATYSNAGFMGIPLVNAVLGTQGVFYATTYLAGFNLFCWTHGIGLYGKKKDRRTIIKNMFNPNIIAVQVGLILFLFSLKLPLFLVTGLTYISHLNTPLSMIVIGDSIAALPLLSFFNDRGIWPGVIMRNLIVPAVAILLLHLTGISQTALLSVILLSACPIAGIVVLFALLNDFDQTFPTKLMTVSTLLSVVTIPIVSLLALMLG</sequence>
<dbReference type="PATRIC" id="fig|1395513.3.peg.2464"/>
<name>V6IVY7_9BACL</name>
<comment type="similarity">
    <text evidence="2">Belongs to the auxin efflux carrier (TC 2.A.69) family.</text>
</comment>
<keyword evidence="4" id="KW-1003">Cell membrane</keyword>
<keyword evidence="6 8" id="KW-1133">Transmembrane helix</keyword>
<proteinExistence type="inferred from homology"/>
<evidence type="ECO:0000256" key="6">
    <source>
        <dbReference type="ARBA" id="ARBA00022989"/>
    </source>
</evidence>
<reference evidence="9 10" key="1">
    <citation type="journal article" date="2013" name="Genome Announc.">
        <title>Genome Sequence of Sporolactobacillus laevolacticus DSM442, an Efficient Polymer-Grade D-Lactate Producer from Agricultural Waste Cottonseed as a Nitrogen Source.</title>
        <authorList>
            <person name="Wang H."/>
            <person name="Wang L."/>
            <person name="Ju J."/>
            <person name="Yu B."/>
            <person name="Ma Y."/>
        </authorList>
    </citation>
    <scope>NUCLEOTIDE SEQUENCE [LARGE SCALE GENOMIC DNA]</scope>
    <source>
        <strain evidence="9 10">DSM 442</strain>
    </source>
</reference>
<dbReference type="eggNOG" id="COG0679">
    <property type="taxonomic scope" value="Bacteria"/>
</dbReference>
<dbReference type="InterPro" id="IPR038770">
    <property type="entry name" value="Na+/solute_symporter_sf"/>
</dbReference>
<evidence type="ECO:0000256" key="7">
    <source>
        <dbReference type="ARBA" id="ARBA00023136"/>
    </source>
</evidence>
<keyword evidence="3" id="KW-0813">Transport</keyword>
<feature type="transmembrane region" description="Helical" evidence="8">
    <location>
        <begin position="100"/>
        <end position="123"/>
    </location>
</feature>
<evidence type="ECO:0000256" key="8">
    <source>
        <dbReference type="SAM" id="Phobius"/>
    </source>
</evidence>
<evidence type="ECO:0000256" key="1">
    <source>
        <dbReference type="ARBA" id="ARBA00004651"/>
    </source>
</evidence>
<organism evidence="9 10">
    <name type="scientific">Sporolactobacillus laevolacticus DSM 442</name>
    <dbReference type="NCBI Taxonomy" id="1395513"/>
    <lineage>
        <taxon>Bacteria</taxon>
        <taxon>Bacillati</taxon>
        <taxon>Bacillota</taxon>
        <taxon>Bacilli</taxon>
        <taxon>Bacillales</taxon>
        <taxon>Sporolactobacillaceae</taxon>
        <taxon>Sporolactobacillus</taxon>
    </lineage>
</organism>
<accession>V6IVY7</accession>
<protein>
    <submittedName>
        <fullName evidence="9">Malate permease</fullName>
    </submittedName>
</protein>
<evidence type="ECO:0000313" key="9">
    <source>
        <dbReference type="EMBL" id="EST11330.1"/>
    </source>
</evidence>
<keyword evidence="7 8" id="KW-0472">Membrane</keyword>